<organism evidence="2 3">
    <name type="scientific">Thorsellia kenyensis</name>
    <dbReference type="NCBI Taxonomy" id="1549888"/>
    <lineage>
        <taxon>Bacteria</taxon>
        <taxon>Pseudomonadati</taxon>
        <taxon>Pseudomonadota</taxon>
        <taxon>Gammaproteobacteria</taxon>
        <taxon>Enterobacterales</taxon>
        <taxon>Thorselliaceae</taxon>
        <taxon>Thorsellia</taxon>
    </lineage>
</organism>
<accession>A0ABV6CC30</accession>
<dbReference type="EMBL" id="JBHLXE010000105">
    <property type="protein sequence ID" value="MFC0180542.1"/>
    <property type="molecule type" value="Genomic_DNA"/>
</dbReference>
<dbReference type="RefSeq" id="WP_385877663.1">
    <property type="nucleotide sequence ID" value="NZ_JBHLXE010000105.1"/>
</dbReference>
<dbReference type="Pfam" id="PF03413">
    <property type="entry name" value="PepSY"/>
    <property type="match status" value="1"/>
</dbReference>
<dbReference type="InterPro" id="IPR025711">
    <property type="entry name" value="PepSY"/>
</dbReference>
<sequence length="105" mass="12374">MNFTSFFVIIISFTLCLTLSMGVYANKSDHEHVREAVRRGEIIPLRVILQRLDKEIHGKVIEIELDDDDDEWIYEIKVLRKNTVVKFEIDATTGRILKVKERDKR</sequence>
<protein>
    <submittedName>
        <fullName evidence="2">PepSY domain-containing protein</fullName>
    </submittedName>
</protein>
<comment type="caution">
    <text evidence="2">The sequence shown here is derived from an EMBL/GenBank/DDBJ whole genome shotgun (WGS) entry which is preliminary data.</text>
</comment>
<evidence type="ECO:0000313" key="3">
    <source>
        <dbReference type="Proteomes" id="UP001589758"/>
    </source>
</evidence>
<feature type="domain" description="PepSY" evidence="1">
    <location>
        <begin position="49"/>
        <end position="99"/>
    </location>
</feature>
<evidence type="ECO:0000259" key="1">
    <source>
        <dbReference type="Pfam" id="PF03413"/>
    </source>
</evidence>
<keyword evidence="3" id="KW-1185">Reference proteome</keyword>
<reference evidence="2 3" key="1">
    <citation type="submission" date="2024-09" db="EMBL/GenBank/DDBJ databases">
        <authorList>
            <person name="Sun Q."/>
            <person name="Mori K."/>
        </authorList>
    </citation>
    <scope>NUCLEOTIDE SEQUENCE [LARGE SCALE GENOMIC DNA]</scope>
    <source>
        <strain evidence="2 3">CCM 8545</strain>
    </source>
</reference>
<name>A0ABV6CC30_9GAMM</name>
<gene>
    <name evidence="2" type="ORF">ACFFIT_10695</name>
</gene>
<evidence type="ECO:0000313" key="2">
    <source>
        <dbReference type="EMBL" id="MFC0180542.1"/>
    </source>
</evidence>
<proteinExistence type="predicted"/>
<dbReference type="Proteomes" id="UP001589758">
    <property type="component" value="Unassembled WGS sequence"/>
</dbReference>
<dbReference type="Gene3D" id="3.10.450.40">
    <property type="match status" value="1"/>
</dbReference>